<dbReference type="EMBL" id="BONZ01000090">
    <property type="protein sequence ID" value="GIH20220.1"/>
    <property type="molecule type" value="Genomic_DNA"/>
</dbReference>
<dbReference type="Proteomes" id="UP000642748">
    <property type="component" value="Unassembled WGS sequence"/>
</dbReference>
<sequence>MANDRRGLDGHAAVNAPDPADELMVRFPAPAAEPNHGADLWVHATVDRDAKTITYELPDKTRTTLDVVTARALQMILWEGVFGSLQPDGPRLCVERPGM</sequence>
<evidence type="ECO:0000313" key="2">
    <source>
        <dbReference type="Proteomes" id="UP000642748"/>
    </source>
</evidence>
<proteinExistence type="predicted"/>
<gene>
    <name evidence="1" type="ORF">Raf01_83920</name>
</gene>
<dbReference type="AlphaFoldDB" id="A0A8J3QZI7"/>
<organism evidence="1 2">
    <name type="scientific">Rugosimonospora africana</name>
    <dbReference type="NCBI Taxonomy" id="556532"/>
    <lineage>
        <taxon>Bacteria</taxon>
        <taxon>Bacillati</taxon>
        <taxon>Actinomycetota</taxon>
        <taxon>Actinomycetes</taxon>
        <taxon>Micromonosporales</taxon>
        <taxon>Micromonosporaceae</taxon>
        <taxon>Rugosimonospora</taxon>
    </lineage>
</organism>
<protein>
    <submittedName>
        <fullName evidence="1">Uncharacterized protein</fullName>
    </submittedName>
</protein>
<evidence type="ECO:0000313" key="1">
    <source>
        <dbReference type="EMBL" id="GIH20220.1"/>
    </source>
</evidence>
<name>A0A8J3QZI7_9ACTN</name>
<accession>A0A8J3QZI7</accession>
<comment type="caution">
    <text evidence="1">The sequence shown here is derived from an EMBL/GenBank/DDBJ whole genome shotgun (WGS) entry which is preliminary data.</text>
</comment>
<reference evidence="1" key="1">
    <citation type="submission" date="2021-01" db="EMBL/GenBank/DDBJ databases">
        <title>Whole genome shotgun sequence of Rugosimonospora africana NBRC 104875.</title>
        <authorList>
            <person name="Komaki H."/>
            <person name="Tamura T."/>
        </authorList>
    </citation>
    <scope>NUCLEOTIDE SEQUENCE</scope>
    <source>
        <strain evidence="1">NBRC 104875</strain>
    </source>
</reference>
<keyword evidence="2" id="KW-1185">Reference proteome</keyword>
<dbReference type="RefSeq" id="WP_203923643.1">
    <property type="nucleotide sequence ID" value="NZ_BONZ01000090.1"/>
</dbReference>